<dbReference type="Gene3D" id="3.40.50.1820">
    <property type="entry name" value="alpha/beta hydrolase"/>
    <property type="match status" value="1"/>
</dbReference>
<dbReference type="InterPro" id="IPR000801">
    <property type="entry name" value="Esterase-like"/>
</dbReference>
<proteinExistence type="predicted"/>
<organism evidence="1 2">
    <name type="scientific">Vibrio plantisponsor</name>
    <dbReference type="NCBI Taxonomy" id="664643"/>
    <lineage>
        <taxon>Bacteria</taxon>
        <taxon>Pseudomonadati</taxon>
        <taxon>Pseudomonadota</taxon>
        <taxon>Gammaproteobacteria</taxon>
        <taxon>Vibrionales</taxon>
        <taxon>Vibrionaceae</taxon>
        <taxon>Vibrio</taxon>
    </lineage>
</organism>
<dbReference type="InterPro" id="IPR050583">
    <property type="entry name" value="Mycobacterial_A85_antigen"/>
</dbReference>
<evidence type="ECO:0000313" key="2">
    <source>
        <dbReference type="Proteomes" id="UP001272325"/>
    </source>
</evidence>
<name>A0ABU4IJM8_9VIBR</name>
<dbReference type="Pfam" id="PF00756">
    <property type="entry name" value="Esterase"/>
    <property type="match status" value="1"/>
</dbReference>
<keyword evidence="2" id="KW-1185">Reference proteome</keyword>
<accession>A0ABU4IJM8</accession>
<dbReference type="GO" id="GO:0016787">
    <property type="term" value="F:hydrolase activity"/>
    <property type="evidence" value="ECO:0007669"/>
    <property type="project" value="UniProtKB-KW"/>
</dbReference>
<dbReference type="RefSeq" id="WP_171138359.1">
    <property type="nucleotide sequence ID" value="NZ_AP024893.1"/>
</dbReference>
<reference evidence="1 2" key="1">
    <citation type="submission" date="2023-11" db="EMBL/GenBank/DDBJ databases">
        <title>Plant-associative lifestyle of Vibrio porteresiae and its evolutionary dynamics.</title>
        <authorList>
            <person name="Rameshkumar N."/>
            <person name="Kirti K."/>
        </authorList>
    </citation>
    <scope>NUCLEOTIDE SEQUENCE [LARGE SCALE GENOMIC DNA]</scope>
    <source>
        <strain evidence="1 2">MSSRF60</strain>
    </source>
</reference>
<dbReference type="InterPro" id="IPR029058">
    <property type="entry name" value="AB_hydrolase_fold"/>
</dbReference>
<dbReference type="EMBL" id="JAWRCN010000001">
    <property type="protein sequence ID" value="MDW6018753.1"/>
    <property type="molecule type" value="Genomic_DNA"/>
</dbReference>
<evidence type="ECO:0000313" key="1">
    <source>
        <dbReference type="EMBL" id="MDW6018753.1"/>
    </source>
</evidence>
<gene>
    <name evidence="1" type="ORF">SBW85_13680</name>
</gene>
<keyword evidence="1" id="KW-0378">Hydrolase</keyword>
<sequence>MLKTRQLFSWKLSKSMNINIFVPDDYDPQECYPVLYLLHGYGNSYQGFLPNLKLDYLAQRMINEGKIVPLIIVAPNIDNSFGLNSSSSTEMLGDAPQQAFYKGLYRDYLIFEVIPYIERHYSTYTDRSYRFIGGASMGGFAALHAAFHYPELFSKVGGHMPAILLDSSCREFTSWVYPDQEARMERDPIALTSVQDLAGLEVYLDCGEDDSFQFFTGAKLLHKALQAHGYRSQYHQHPGGHDDEYLQQHLQDYLLFYAGSRESALNEKEKRNE</sequence>
<dbReference type="SUPFAM" id="SSF53474">
    <property type="entry name" value="alpha/beta-Hydrolases"/>
    <property type="match status" value="1"/>
</dbReference>
<dbReference type="PANTHER" id="PTHR48098">
    <property type="entry name" value="ENTEROCHELIN ESTERASE-RELATED"/>
    <property type="match status" value="1"/>
</dbReference>
<dbReference type="Proteomes" id="UP001272325">
    <property type="component" value="Unassembled WGS sequence"/>
</dbReference>
<protein>
    <submittedName>
        <fullName evidence="1">Alpha/beta hydrolase-fold protein</fullName>
    </submittedName>
</protein>
<comment type="caution">
    <text evidence="1">The sequence shown here is derived from an EMBL/GenBank/DDBJ whole genome shotgun (WGS) entry which is preliminary data.</text>
</comment>